<organism evidence="2 3">
    <name type="scientific">Paenibacillus agricola</name>
    <dbReference type="NCBI Taxonomy" id="2716264"/>
    <lineage>
        <taxon>Bacteria</taxon>
        <taxon>Bacillati</taxon>
        <taxon>Bacillota</taxon>
        <taxon>Bacilli</taxon>
        <taxon>Bacillales</taxon>
        <taxon>Paenibacillaceae</taxon>
        <taxon>Paenibacillus</taxon>
    </lineage>
</organism>
<dbReference type="InterPro" id="IPR013022">
    <property type="entry name" value="Xyl_isomerase-like_TIM-brl"/>
</dbReference>
<reference evidence="2" key="1">
    <citation type="submission" date="2020-03" db="EMBL/GenBank/DDBJ databases">
        <title>Draft sequencing of Paenibacilllus sp. S3N08.</title>
        <authorList>
            <person name="Kim D.-U."/>
        </authorList>
    </citation>
    <scope>NUCLEOTIDE SEQUENCE</scope>
    <source>
        <strain evidence="2">S3N08</strain>
    </source>
</reference>
<keyword evidence="2" id="KW-0413">Isomerase</keyword>
<feature type="domain" description="Xylose isomerase-like TIM barrel" evidence="1">
    <location>
        <begin position="22"/>
        <end position="229"/>
    </location>
</feature>
<evidence type="ECO:0000313" key="3">
    <source>
        <dbReference type="Proteomes" id="UP001165962"/>
    </source>
</evidence>
<sequence>MSIKLAFSRPTSTEEEQTLLFQQYREIGYDGLQLKAKQYDPFLAEPEKFKETWGHLPGVGSALIAGGRLDEASIEQLRKVFRFASAIGTEMIVYCHGVPRAEVSPEDIRRYADLCSDLGLEAQQQGIRLSLHHHYNNPVMYRDDFDIFFDQAKDQSVGLTVDTAHLVKSGIEDVAEVIRSFGHVIDNFHLKDFEQGDWRVLGKGAIDFAPIFGAIREIGYTGWASADEESGSGVLEGMKDCYSYMRSGLK</sequence>
<gene>
    <name evidence="2" type="ORF">G9U52_17730</name>
</gene>
<accession>A0ABX0JCM6</accession>
<dbReference type="SUPFAM" id="SSF51658">
    <property type="entry name" value="Xylose isomerase-like"/>
    <property type="match status" value="1"/>
</dbReference>
<dbReference type="InterPro" id="IPR050312">
    <property type="entry name" value="IolE/XylAMocC-like"/>
</dbReference>
<dbReference type="Proteomes" id="UP001165962">
    <property type="component" value="Unassembled WGS sequence"/>
</dbReference>
<dbReference type="PANTHER" id="PTHR12110:SF41">
    <property type="entry name" value="INOSOSE DEHYDRATASE"/>
    <property type="match status" value="1"/>
</dbReference>
<protein>
    <submittedName>
        <fullName evidence="2">Sugar phosphate isomerase/epimerase</fullName>
    </submittedName>
</protein>
<dbReference type="GO" id="GO:0016853">
    <property type="term" value="F:isomerase activity"/>
    <property type="evidence" value="ECO:0007669"/>
    <property type="project" value="UniProtKB-KW"/>
</dbReference>
<dbReference type="InterPro" id="IPR036237">
    <property type="entry name" value="Xyl_isomerase-like_sf"/>
</dbReference>
<comment type="caution">
    <text evidence="2">The sequence shown here is derived from an EMBL/GenBank/DDBJ whole genome shotgun (WGS) entry which is preliminary data.</text>
</comment>
<dbReference type="Pfam" id="PF01261">
    <property type="entry name" value="AP_endonuc_2"/>
    <property type="match status" value="1"/>
</dbReference>
<evidence type="ECO:0000313" key="2">
    <source>
        <dbReference type="EMBL" id="NHN31676.1"/>
    </source>
</evidence>
<dbReference type="PANTHER" id="PTHR12110">
    <property type="entry name" value="HYDROXYPYRUVATE ISOMERASE"/>
    <property type="match status" value="1"/>
</dbReference>
<dbReference type="RefSeq" id="WP_166151974.1">
    <property type="nucleotide sequence ID" value="NZ_JAAOIW010000006.1"/>
</dbReference>
<dbReference type="EMBL" id="JAAOIW010000006">
    <property type="protein sequence ID" value="NHN31676.1"/>
    <property type="molecule type" value="Genomic_DNA"/>
</dbReference>
<keyword evidence="3" id="KW-1185">Reference proteome</keyword>
<evidence type="ECO:0000259" key="1">
    <source>
        <dbReference type="Pfam" id="PF01261"/>
    </source>
</evidence>
<proteinExistence type="predicted"/>
<dbReference type="Gene3D" id="3.20.20.150">
    <property type="entry name" value="Divalent-metal-dependent TIM barrel enzymes"/>
    <property type="match status" value="1"/>
</dbReference>
<name>A0ABX0JCM6_9BACL</name>